<reference evidence="2 3" key="1">
    <citation type="journal article" date="2016" name="Sci. Rep.">
        <title>Complete genome sequence and transcriptomic analysis of a novel marine strain Bacillus weihaiensis reveals the mechanism of brown algae degradation.</title>
        <authorList>
            <person name="Zhu Y."/>
            <person name="Chen P."/>
            <person name="Bao Y."/>
            <person name="Men Y."/>
            <person name="Zeng Y."/>
            <person name="Yang J."/>
            <person name="Sun J."/>
            <person name="Sun Y."/>
        </authorList>
    </citation>
    <scope>NUCLEOTIDE SEQUENCE [LARGE SCALE GENOMIC DNA]</scope>
    <source>
        <strain evidence="2 3">Alg07</strain>
    </source>
</reference>
<dbReference type="KEGG" id="bwh:A9C19_12980"/>
<proteinExistence type="predicted"/>
<dbReference type="PROSITE" id="PS51257">
    <property type="entry name" value="PROKAR_LIPOPROTEIN"/>
    <property type="match status" value="1"/>
</dbReference>
<dbReference type="RefSeq" id="WP_072580383.1">
    <property type="nucleotide sequence ID" value="NZ_CP016020.1"/>
</dbReference>
<sequence>MRQEEATIGQRTQNDSKLVKGIVVGGVIGGCLTLLDKNTRKQVSESASSMKDSSVAVITNVKENPTEVKDQILDQAKHATDILKTTIQEAKDLLGKIQSEVVVDAKDLSQEAKTLAEEAREDLKNVQADLIETGSQLTETEEKNSVETQRYM</sequence>
<name>A0A1L3MTC0_9BACI</name>
<keyword evidence="1" id="KW-0175">Coiled coil</keyword>
<dbReference type="Proteomes" id="UP000181936">
    <property type="component" value="Chromosome"/>
</dbReference>
<dbReference type="EMBL" id="CP016020">
    <property type="protein sequence ID" value="APH05591.1"/>
    <property type="molecule type" value="Genomic_DNA"/>
</dbReference>
<protein>
    <recommendedName>
        <fullName evidence="4">YtxH domain-containing protein</fullName>
    </recommendedName>
</protein>
<dbReference type="AlphaFoldDB" id="A0A1L3MTC0"/>
<evidence type="ECO:0000313" key="3">
    <source>
        <dbReference type="Proteomes" id="UP000181936"/>
    </source>
</evidence>
<organism evidence="2 3">
    <name type="scientific">Bacillus weihaiensis</name>
    <dbReference type="NCBI Taxonomy" id="1547283"/>
    <lineage>
        <taxon>Bacteria</taxon>
        <taxon>Bacillati</taxon>
        <taxon>Bacillota</taxon>
        <taxon>Bacilli</taxon>
        <taxon>Bacillales</taxon>
        <taxon>Bacillaceae</taxon>
        <taxon>Bacillus</taxon>
    </lineage>
</organism>
<dbReference type="OrthoDB" id="2964225at2"/>
<evidence type="ECO:0008006" key="4">
    <source>
        <dbReference type="Google" id="ProtNLM"/>
    </source>
</evidence>
<evidence type="ECO:0000313" key="2">
    <source>
        <dbReference type="EMBL" id="APH05591.1"/>
    </source>
</evidence>
<feature type="coiled-coil region" evidence="1">
    <location>
        <begin position="102"/>
        <end position="136"/>
    </location>
</feature>
<keyword evidence="3" id="KW-1185">Reference proteome</keyword>
<accession>A0A1L3MTC0</accession>
<dbReference type="STRING" id="1547283.A9C19_12980"/>
<evidence type="ECO:0000256" key="1">
    <source>
        <dbReference type="SAM" id="Coils"/>
    </source>
</evidence>
<gene>
    <name evidence="2" type="ORF">A9C19_12980</name>
</gene>